<feature type="transmembrane region" description="Helical" evidence="1">
    <location>
        <begin position="132"/>
        <end position="155"/>
    </location>
</feature>
<evidence type="ECO:0000313" key="3">
    <source>
        <dbReference type="Proteomes" id="UP000619260"/>
    </source>
</evidence>
<keyword evidence="1" id="KW-1133">Transmembrane helix</keyword>
<proteinExistence type="predicted"/>
<dbReference type="RefSeq" id="WP_203900146.1">
    <property type="nucleotide sequence ID" value="NZ_BOPF01000012.1"/>
</dbReference>
<comment type="caution">
    <text evidence="2">The sequence shown here is derived from an EMBL/GenBank/DDBJ whole genome shotgun (WGS) entry which is preliminary data.</text>
</comment>
<dbReference type="EMBL" id="BOPF01000012">
    <property type="protein sequence ID" value="GIJ46613.1"/>
    <property type="molecule type" value="Genomic_DNA"/>
</dbReference>
<dbReference type="Proteomes" id="UP000619260">
    <property type="component" value="Unassembled WGS sequence"/>
</dbReference>
<evidence type="ECO:0000313" key="2">
    <source>
        <dbReference type="EMBL" id="GIJ46613.1"/>
    </source>
</evidence>
<dbReference type="AlphaFoldDB" id="A0A8J3YMT8"/>
<name>A0A8J3YMT8_9ACTN</name>
<gene>
    <name evidence="2" type="ORF">Val02_34990</name>
</gene>
<keyword evidence="1" id="KW-0812">Transmembrane</keyword>
<accession>A0A8J3YMT8</accession>
<protein>
    <submittedName>
        <fullName evidence="2">Uncharacterized protein</fullName>
    </submittedName>
</protein>
<evidence type="ECO:0000256" key="1">
    <source>
        <dbReference type="SAM" id="Phobius"/>
    </source>
</evidence>
<keyword evidence="3" id="KW-1185">Reference proteome</keyword>
<sequence>MDFFLVLLICATAGYAGAVVSIVRLRERGTVRALQEGAVAAVGVAASFFLMVALANLSVFASAAAGAVFVGAVGYLALARDLSPAWRPWVTVGLTVLVTAFSLFASYLVLMAFVGAVGVYRLVRLRLRTGPSLVFLGTSLSVLIAGAVGMFAVALSQM</sequence>
<reference evidence="2" key="1">
    <citation type="submission" date="2021-01" db="EMBL/GenBank/DDBJ databases">
        <title>Whole genome shotgun sequence of Virgisporangium aliadipatigenens NBRC 105644.</title>
        <authorList>
            <person name="Komaki H."/>
            <person name="Tamura T."/>
        </authorList>
    </citation>
    <scope>NUCLEOTIDE SEQUENCE</scope>
    <source>
        <strain evidence="2">NBRC 105644</strain>
    </source>
</reference>
<feature type="transmembrane region" description="Helical" evidence="1">
    <location>
        <begin position="90"/>
        <end position="120"/>
    </location>
</feature>
<keyword evidence="1" id="KW-0472">Membrane</keyword>
<organism evidence="2 3">
    <name type="scientific">Virgisporangium aliadipatigenens</name>
    <dbReference type="NCBI Taxonomy" id="741659"/>
    <lineage>
        <taxon>Bacteria</taxon>
        <taxon>Bacillati</taxon>
        <taxon>Actinomycetota</taxon>
        <taxon>Actinomycetes</taxon>
        <taxon>Micromonosporales</taxon>
        <taxon>Micromonosporaceae</taxon>
        <taxon>Virgisporangium</taxon>
    </lineage>
</organism>
<feature type="transmembrane region" description="Helical" evidence="1">
    <location>
        <begin position="59"/>
        <end position="78"/>
    </location>
</feature>